<organism evidence="2 3">
    <name type="scientific">Ensete ventricosum</name>
    <name type="common">Abyssinian banana</name>
    <name type="synonym">Musa ensete</name>
    <dbReference type="NCBI Taxonomy" id="4639"/>
    <lineage>
        <taxon>Eukaryota</taxon>
        <taxon>Viridiplantae</taxon>
        <taxon>Streptophyta</taxon>
        <taxon>Embryophyta</taxon>
        <taxon>Tracheophyta</taxon>
        <taxon>Spermatophyta</taxon>
        <taxon>Magnoliopsida</taxon>
        <taxon>Liliopsida</taxon>
        <taxon>Zingiberales</taxon>
        <taxon>Musaceae</taxon>
        <taxon>Ensete</taxon>
    </lineage>
</organism>
<reference evidence="2 3" key="1">
    <citation type="submission" date="2022-12" db="EMBL/GenBank/DDBJ databases">
        <title>Chromosome-scale assembly of the Ensete ventricosum genome.</title>
        <authorList>
            <person name="Dussert Y."/>
            <person name="Stocks J."/>
            <person name="Wendawek A."/>
            <person name="Woldeyes F."/>
            <person name="Nichols R.A."/>
            <person name="Borrell J.S."/>
        </authorList>
    </citation>
    <scope>NUCLEOTIDE SEQUENCE [LARGE SCALE GENOMIC DNA]</scope>
    <source>
        <strain evidence="3">cv. Maze</strain>
        <tissue evidence="2">Seeds</tissue>
    </source>
</reference>
<name>A0AAV8S3C9_ENSVE</name>
<gene>
    <name evidence="2" type="ORF">OPV22_004353</name>
</gene>
<comment type="caution">
    <text evidence="2">The sequence shown here is derived from an EMBL/GenBank/DDBJ whole genome shotgun (WGS) entry which is preliminary data.</text>
</comment>
<dbReference type="AlphaFoldDB" id="A0AAV8S3C9"/>
<sequence length="153" mass="16551">MHAGVGSQAIPFLASTAAYASNLLGLKSKETREQLMQQLHWHNARGIFLSACREEREEGIGMHDGHDSTAPIDLHLSLSPTGGGPAGTRRRTASSCRQSRRPDGGTHQGGVGGREPEALALRCALFPQPCEFRGLTLRLPDRNADERREGSID</sequence>
<evidence type="ECO:0000313" key="2">
    <source>
        <dbReference type="EMBL" id="KAJ8513919.1"/>
    </source>
</evidence>
<proteinExistence type="predicted"/>
<dbReference type="EMBL" id="JAQQAF010000001">
    <property type="protein sequence ID" value="KAJ8513919.1"/>
    <property type="molecule type" value="Genomic_DNA"/>
</dbReference>
<accession>A0AAV8S3C9</accession>
<protein>
    <submittedName>
        <fullName evidence="2">Uncharacterized protein</fullName>
    </submittedName>
</protein>
<evidence type="ECO:0000313" key="3">
    <source>
        <dbReference type="Proteomes" id="UP001222027"/>
    </source>
</evidence>
<keyword evidence="3" id="KW-1185">Reference proteome</keyword>
<feature type="region of interest" description="Disordered" evidence="1">
    <location>
        <begin position="60"/>
        <end position="114"/>
    </location>
</feature>
<evidence type="ECO:0000256" key="1">
    <source>
        <dbReference type="SAM" id="MobiDB-lite"/>
    </source>
</evidence>
<dbReference type="Proteomes" id="UP001222027">
    <property type="component" value="Unassembled WGS sequence"/>
</dbReference>